<dbReference type="Proteomes" id="UP000219563">
    <property type="component" value="Unassembled WGS sequence"/>
</dbReference>
<evidence type="ECO:0000313" key="3">
    <source>
        <dbReference type="Proteomes" id="UP000219563"/>
    </source>
</evidence>
<keyword evidence="1" id="KW-0812">Transmembrane</keyword>
<proteinExistence type="predicted"/>
<protein>
    <submittedName>
        <fullName evidence="2">Uncharacterized protein</fullName>
    </submittedName>
</protein>
<keyword evidence="1" id="KW-0472">Membrane</keyword>
<evidence type="ECO:0000313" key="2">
    <source>
        <dbReference type="EMBL" id="SOC16389.1"/>
    </source>
</evidence>
<dbReference type="EMBL" id="OBMR01000014">
    <property type="protein sequence ID" value="SOC16389.1"/>
    <property type="molecule type" value="Genomic_DNA"/>
</dbReference>
<organism evidence="2 3">
    <name type="scientific">Pseudobutyrivibrio ruminis DSM 9787</name>
    <dbReference type="NCBI Taxonomy" id="1123011"/>
    <lineage>
        <taxon>Bacteria</taxon>
        <taxon>Bacillati</taxon>
        <taxon>Bacillota</taxon>
        <taxon>Clostridia</taxon>
        <taxon>Lachnospirales</taxon>
        <taxon>Lachnospiraceae</taxon>
        <taxon>Pseudobutyrivibrio</taxon>
    </lineage>
</organism>
<evidence type="ECO:0000256" key="1">
    <source>
        <dbReference type="SAM" id="Phobius"/>
    </source>
</evidence>
<feature type="transmembrane region" description="Helical" evidence="1">
    <location>
        <begin position="6"/>
        <end position="25"/>
    </location>
</feature>
<keyword evidence="1" id="KW-1133">Transmembrane helix</keyword>
<gene>
    <name evidence="2" type="ORF">SAMN02910411_0386</name>
</gene>
<name>A0A285T4U0_9FIRM</name>
<accession>A0A285T4U0</accession>
<reference evidence="2 3" key="1">
    <citation type="submission" date="2017-08" db="EMBL/GenBank/DDBJ databases">
        <authorList>
            <person name="de Groot N.N."/>
        </authorList>
    </citation>
    <scope>NUCLEOTIDE SEQUENCE [LARGE SCALE GENOMIC DNA]</scope>
    <source>
        <strain evidence="2 3">DSM 9787</strain>
    </source>
</reference>
<dbReference type="AlphaFoldDB" id="A0A285T4U0"/>
<sequence>MLTLSDLIAVTSLCITCFSLGYSVGRNSKTKK</sequence>